<dbReference type="AlphaFoldDB" id="A0A318S863"/>
<name>A0A318S863_9DEIO</name>
<evidence type="ECO:0000313" key="2">
    <source>
        <dbReference type="Proteomes" id="UP000248326"/>
    </source>
</evidence>
<proteinExistence type="predicted"/>
<protein>
    <submittedName>
        <fullName evidence="1">Uncharacterized protein</fullName>
    </submittedName>
</protein>
<sequence length="499" mass="55639">MARFVVPKIVTGFTPVCDARYTTLKNNLSSSKFSKFKIRWIEAYTSKSSDHATGRREFLTSIARPEYGYRRNGFIGVYANTRAEVHFSFVTDRRLWLIEVRDSKAKTVTTVLIGGETMVLREPPPNYPGDDMDYMSLMRDSKALQEAVGLAFKIPMGERVYYLSPAFHGGIGDNGEDEDVAEEMTNRAWPQSNTTMNPGLMPFGDMGELGRSAFCKEFSCASWVKIKATTLRLVAPGHRVMLEMTLDESFANGGLREATIEFPAKGRTANETKMIRAYAAALFGKEGLSKIDHCLNRVETFKATGPGAPYMHYVYSFDYVARLRFNCYNDDGQGLIDVVYDPPEDDVGYKLDHPTPPKSAGQQQREQEFARFTKAMEAAYARKLTSSERLLGTRLFCKESPGSGLPFCLSAIVSSSIGMDGTAYTTVELLYPNLVPLFTQYGGLAQAVQAGAALPKGTNYCLLSLPTRFKPENVFVYFLDKRWSISIGTRISDSQVRCP</sequence>
<dbReference type="EMBL" id="QJSX01000013">
    <property type="protein sequence ID" value="PYE51971.1"/>
    <property type="molecule type" value="Genomic_DNA"/>
</dbReference>
<gene>
    <name evidence="1" type="ORF">DES52_11317</name>
</gene>
<accession>A0A318S863</accession>
<evidence type="ECO:0000313" key="1">
    <source>
        <dbReference type="EMBL" id="PYE51971.1"/>
    </source>
</evidence>
<keyword evidence="2" id="KW-1185">Reference proteome</keyword>
<reference evidence="1 2" key="1">
    <citation type="submission" date="2018-06" db="EMBL/GenBank/DDBJ databases">
        <title>Genomic Encyclopedia of Type Strains, Phase IV (KMG-IV): sequencing the most valuable type-strain genomes for metagenomic binning, comparative biology and taxonomic classification.</title>
        <authorList>
            <person name="Goeker M."/>
        </authorList>
    </citation>
    <scope>NUCLEOTIDE SEQUENCE [LARGE SCALE GENOMIC DNA]</scope>
    <source>
        <strain evidence="1 2">DSM 18048</strain>
    </source>
</reference>
<organism evidence="1 2">
    <name type="scientific">Deinococcus yavapaiensis KR-236</name>
    <dbReference type="NCBI Taxonomy" id="694435"/>
    <lineage>
        <taxon>Bacteria</taxon>
        <taxon>Thermotogati</taxon>
        <taxon>Deinococcota</taxon>
        <taxon>Deinococci</taxon>
        <taxon>Deinococcales</taxon>
        <taxon>Deinococcaceae</taxon>
        <taxon>Deinococcus</taxon>
    </lineage>
</organism>
<dbReference type="Proteomes" id="UP000248326">
    <property type="component" value="Unassembled WGS sequence"/>
</dbReference>
<comment type="caution">
    <text evidence="1">The sequence shown here is derived from an EMBL/GenBank/DDBJ whole genome shotgun (WGS) entry which is preliminary data.</text>
</comment>